<feature type="transmembrane region" description="Helical" evidence="1">
    <location>
        <begin position="14"/>
        <end position="34"/>
    </location>
</feature>
<protein>
    <submittedName>
        <fullName evidence="2">Cellulose synthase</fullName>
    </submittedName>
</protein>
<sequence length="74" mass="8078">MLVEDYISPIYKPLLFLLLLMLAGVVALVARWIAFPGDRGFWPLLVGGPFSTSCWSAWRCAPCVKSSKAAPAHA</sequence>
<keyword evidence="1" id="KW-0812">Transmembrane</keyword>
<keyword evidence="3" id="KW-1185">Reference proteome</keyword>
<dbReference type="RefSeq" id="WP_236937803.1">
    <property type="nucleotide sequence ID" value="NZ_CP012661.1"/>
</dbReference>
<dbReference type="Proteomes" id="UP000076128">
    <property type="component" value="Chromosome"/>
</dbReference>
<dbReference type="EMBL" id="CP012661">
    <property type="protein sequence ID" value="AMY70307.1"/>
    <property type="molecule type" value="Genomic_DNA"/>
</dbReference>
<keyword evidence="1" id="KW-0472">Membrane</keyword>
<dbReference type="STRING" id="1335048.AKL17_3074"/>
<evidence type="ECO:0000313" key="3">
    <source>
        <dbReference type="Proteomes" id="UP000076128"/>
    </source>
</evidence>
<dbReference type="KEGG" id="daa:AKL17_3074"/>
<dbReference type="AlphaFoldDB" id="A0A159Z516"/>
<name>A0A159Z516_9RHOB</name>
<evidence type="ECO:0000313" key="2">
    <source>
        <dbReference type="EMBL" id="AMY70307.1"/>
    </source>
</evidence>
<evidence type="ECO:0000256" key="1">
    <source>
        <dbReference type="SAM" id="Phobius"/>
    </source>
</evidence>
<keyword evidence="1" id="KW-1133">Transmembrane helix</keyword>
<proteinExistence type="predicted"/>
<reference evidence="2 3" key="1">
    <citation type="submission" date="2015-09" db="EMBL/GenBank/DDBJ databases">
        <title>Complete genome sequence of Defluviimonas alba cai42t isolated from an oilfield in Xinjiang.</title>
        <authorList>
            <person name="Geng S."/>
            <person name="Pan X."/>
            <person name="Wu X."/>
        </authorList>
    </citation>
    <scope>NUCLEOTIDE SEQUENCE [LARGE SCALE GENOMIC DNA]</scope>
    <source>
        <strain evidence="3">cai42</strain>
    </source>
</reference>
<gene>
    <name evidence="2" type="ORF">AKL17_3074</name>
</gene>
<organism evidence="2 3">
    <name type="scientific">Frigidibacter mobilis</name>
    <dbReference type="NCBI Taxonomy" id="1335048"/>
    <lineage>
        <taxon>Bacteria</taxon>
        <taxon>Pseudomonadati</taxon>
        <taxon>Pseudomonadota</taxon>
        <taxon>Alphaproteobacteria</taxon>
        <taxon>Rhodobacterales</taxon>
        <taxon>Paracoccaceae</taxon>
        <taxon>Frigidibacter</taxon>
    </lineage>
</organism>
<accession>A0A159Z516</accession>